<evidence type="ECO:0000256" key="6">
    <source>
        <dbReference type="ARBA" id="ARBA00022723"/>
    </source>
</evidence>
<comment type="similarity">
    <text evidence="3">Belongs to the class-V pyridoxal-phosphate-dependent aminotransferase family. NifS/IscS subfamily.</text>
</comment>
<dbReference type="InterPro" id="IPR015422">
    <property type="entry name" value="PyrdxlP-dep_Trfase_small"/>
</dbReference>
<dbReference type="FunFam" id="3.40.640.10:FF:000084">
    <property type="entry name" value="IscS-like cysteine desulfurase"/>
    <property type="match status" value="1"/>
</dbReference>
<evidence type="ECO:0000256" key="1">
    <source>
        <dbReference type="ARBA" id="ARBA00001933"/>
    </source>
</evidence>
<keyword evidence="6" id="KW-0479">Metal-binding</keyword>
<dbReference type="RefSeq" id="WP_011356998.1">
    <property type="nucleotide sequence ID" value="NC_007512.1"/>
</dbReference>
<dbReference type="HOGENOM" id="CLU_003433_0_0_10"/>
<dbReference type="PROSITE" id="PS00595">
    <property type="entry name" value="AA_TRANSFER_CLASS_5"/>
    <property type="match status" value="1"/>
</dbReference>
<evidence type="ECO:0000259" key="12">
    <source>
        <dbReference type="Pfam" id="PF00266"/>
    </source>
</evidence>
<keyword evidence="8" id="KW-0408">Iron</keyword>
<dbReference type="Gene3D" id="1.10.260.50">
    <property type="match status" value="1"/>
</dbReference>
<reference evidence="14" key="1">
    <citation type="submission" date="2005-08" db="EMBL/GenBank/DDBJ databases">
        <title>Complete sequence of Pelodictyon luteolum DSM 273.</title>
        <authorList>
            <consortium name="US DOE Joint Genome Institute"/>
            <person name="Copeland A."/>
            <person name="Lucas S."/>
            <person name="Lapidus A."/>
            <person name="Barry K."/>
            <person name="Detter J.C."/>
            <person name="Glavina T."/>
            <person name="Hammon N."/>
            <person name="Israni S."/>
            <person name="Pitluck S."/>
            <person name="Bryant D."/>
            <person name="Schmutz J."/>
            <person name="Larimer F."/>
            <person name="Land M."/>
            <person name="Kyrpides N."/>
            <person name="Ivanova N."/>
            <person name="Richardson P."/>
        </authorList>
    </citation>
    <scope>NUCLEOTIDE SEQUENCE [LARGE SCALE GENOMIC DNA]</scope>
    <source>
        <strain evidence="14">DSM 273 / BCRC 81028 / 2530</strain>
    </source>
</reference>
<evidence type="ECO:0000313" key="14">
    <source>
        <dbReference type="Proteomes" id="UP000002709"/>
    </source>
</evidence>
<proteinExistence type="inferred from homology"/>
<evidence type="ECO:0000256" key="8">
    <source>
        <dbReference type="ARBA" id="ARBA00023004"/>
    </source>
</evidence>
<dbReference type="Pfam" id="PF00266">
    <property type="entry name" value="Aminotran_5"/>
    <property type="match status" value="1"/>
</dbReference>
<dbReference type="SUPFAM" id="SSF53383">
    <property type="entry name" value="PLP-dependent transferases"/>
    <property type="match status" value="1"/>
</dbReference>
<evidence type="ECO:0000256" key="2">
    <source>
        <dbReference type="ARBA" id="ARBA00003120"/>
    </source>
</evidence>
<feature type="domain" description="Aminotransferase class V" evidence="12">
    <location>
        <begin position="3"/>
        <end position="369"/>
    </location>
</feature>
<dbReference type="InterPro" id="IPR016454">
    <property type="entry name" value="Cysteine_dSase"/>
</dbReference>
<organism evidence="13 14">
    <name type="scientific">Chlorobium luteolum (strain DSM 273 / BCRC 81028 / 2530)</name>
    <name type="common">Pelodictyon luteolum</name>
    <dbReference type="NCBI Taxonomy" id="319225"/>
    <lineage>
        <taxon>Bacteria</taxon>
        <taxon>Pseudomonadati</taxon>
        <taxon>Chlorobiota</taxon>
        <taxon>Chlorobiia</taxon>
        <taxon>Chlorobiales</taxon>
        <taxon>Chlorobiaceae</taxon>
        <taxon>Chlorobium/Pelodictyon group</taxon>
        <taxon>Pelodictyon</taxon>
    </lineage>
</organism>
<keyword evidence="7" id="KW-0663">Pyridoxal phosphate</keyword>
<evidence type="ECO:0000256" key="7">
    <source>
        <dbReference type="ARBA" id="ARBA00022898"/>
    </source>
</evidence>
<dbReference type="InterPro" id="IPR015421">
    <property type="entry name" value="PyrdxlP-dep_Trfase_major"/>
</dbReference>
<evidence type="ECO:0000256" key="9">
    <source>
        <dbReference type="ARBA" id="ARBA00023014"/>
    </source>
</evidence>
<dbReference type="eggNOG" id="COG1104">
    <property type="taxonomic scope" value="Bacteria"/>
</dbReference>
<dbReference type="InterPro" id="IPR015424">
    <property type="entry name" value="PyrdxlP-dep_Trfase"/>
</dbReference>
<comment type="cofactor">
    <cofactor evidence="1 11">
        <name>pyridoxal 5'-phosphate</name>
        <dbReference type="ChEBI" id="CHEBI:597326"/>
    </cofactor>
</comment>
<dbReference type="GO" id="GO:0051536">
    <property type="term" value="F:iron-sulfur cluster binding"/>
    <property type="evidence" value="ECO:0007669"/>
    <property type="project" value="UniProtKB-KW"/>
</dbReference>
<dbReference type="AlphaFoldDB" id="Q3B6A8"/>
<evidence type="ECO:0000256" key="11">
    <source>
        <dbReference type="RuleBase" id="RU004504"/>
    </source>
</evidence>
<dbReference type="KEGG" id="plt:Plut_0235"/>
<protein>
    <recommendedName>
        <fullName evidence="4">cysteine desulfurase</fullName>
        <ecNumber evidence="4">2.8.1.7</ecNumber>
    </recommendedName>
</protein>
<dbReference type="InterPro" id="IPR020578">
    <property type="entry name" value="Aminotrans_V_PyrdxlP_BS"/>
</dbReference>
<comment type="catalytic activity">
    <reaction evidence="10">
        <text>(sulfur carrier)-H + L-cysteine = (sulfur carrier)-SH + L-alanine</text>
        <dbReference type="Rhea" id="RHEA:43892"/>
        <dbReference type="Rhea" id="RHEA-COMP:14737"/>
        <dbReference type="Rhea" id="RHEA-COMP:14739"/>
        <dbReference type="ChEBI" id="CHEBI:29917"/>
        <dbReference type="ChEBI" id="CHEBI:35235"/>
        <dbReference type="ChEBI" id="CHEBI:57972"/>
        <dbReference type="ChEBI" id="CHEBI:64428"/>
        <dbReference type="EC" id="2.8.1.7"/>
    </reaction>
</comment>
<dbReference type="GO" id="GO:0031071">
    <property type="term" value="F:cysteine desulfurase activity"/>
    <property type="evidence" value="ECO:0007669"/>
    <property type="project" value="UniProtKB-EC"/>
</dbReference>
<keyword evidence="5" id="KW-0808">Transferase</keyword>
<evidence type="ECO:0000256" key="3">
    <source>
        <dbReference type="ARBA" id="ARBA00006490"/>
    </source>
</evidence>
<dbReference type="EC" id="2.8.1.7" evidence="4"/>
<dbReference type="Gene3D" id="3.40.640.10">
    <property type="entry name" value="Type I PLP-dependent aspartate aminotransferase-like (Major domain)"/>
    <property type="match status" value="1"/>
</dbReference>
<dbReference type="GO" id="GO:0046872">
    <property type="term" value="F:metal ion binding"/>
    <property type="evidence" value="ECO:0007669"/>
    <property type="project" value="UniProtKB-KW"/>
</dbReference>
<accession>Q3B6A8</accession>
<dbReference type="PANTHER" id="PTHR11601:SF34">
    <property type="entry name" value="CYSTEINE DESULFURASE"/>
    <property type="match status" value="1"/>
</dbReference>
<comment type="function">
    <text evidence="2">Catalyzes the removal of elemental sulfur atoms from cysteine to produce alanine. Seems to participate in the biosynthesis of the nitrogenase metalloclusters by providing the inorganic sulfur required for the Fe-S core formation.</text>
</comment>
<name>Q3B6A8_CHLL3</name>
<gene>
    <name evidence="13" type="ordered locus">Plut_0235</name>
</gene>
<dbReference type="Proteomes" id="UP000002709">
    <property type="component" value="Chromosome"/>
</dbReference>
<keyword evidence="14" id="KW-1185">Reference proteome</keyword>
<dbReference type="OrthoDB" id="9804366at2"/>
<dbReference type="InterPro" id="IPR000192">
    <property type="entry name" value="Aminotrans_V_dom"/>
</dbReference>
<dbReference type="Gene3D" id="3.90.1150.10">
    <property type="entry name" value="Aspartate Aminotransferase, domain 1"/>
    <property type="match status" value="1"/>
</dbReference>
<evidence type="ECO:0000256" key="4">
    <source>
        <dbReference type="ARBA" id="ARBA00012239"/>
    </source>
</evidence>
<dbReference type="EMBL" id="CP000096">
    <property type="protein sequence ID" value="ABB23123.1"/>
    <property type="molecule type" value="Genomic_DNA"/>
</dbReference>
<evidence type="ECO:0000256" key="5">
    <source>
        <dbReference type="ARBA" id="ARBA00022679"/>
    </source>
</evidence>
<evidence type="ECO:0000256" key="10">
    <source>
        <dbReference type="ARBA" id="ARBA00050776"/>
    </source>
</evidence>
<keyword evidence="9" id="KW-0411">Iron-sulfur</keyword>
<sequence length="398" mass="42991">MKVYFDNNATTPLHPEVKKEMTAAMEMYGNPSSMHAYGREAKANVEDARQRVASFINADDREIVFVGSGSEANNTVLSLFVCASAQCIPGTTARGTIITTKIEHPCVLETSECLMHRGVNVKFLDVDRYGRVDLDQLKDMLNDDIGLVSVMMANNEIGTMQDIAAITNMVHECGAFMHTDAVQAVGKVPVDVRALGVDFLTMSAHKIYGPKGVGALYVKQGTPYCPLIRGGHQERGRRAGTENTLGILGLGKAVEMRALEMHDEHDRLLGLKELLRKGIEDKIDDIHFNGHPTESLAGTLNVSFPGAEGESILLYLDLEGIAVSTGSACASGSLDPSHVLLATGVDAERAHGSIRISLGRESTTQHVQHMLNVLPGVIERIRNMSTAYIKGGTHAASR</sequence>
<dbReference type="PIRSF" id="PIRSF005572">
    <property type="entry name" value="NifS"/>
    <property type="match status" value="1"/>
</dbReference>
<dbReference type="PANTHER" id="PTHR11601">
    <property type="entry name" value="CYSTEINE DESULFURYLASE FAMILY MEMBER"/>
    <property type="match status" value="1"/>
</dbReference>
<dbReference type="STRING" id="319225.Plut_0235"/>
<evidence type="ECO:0000313" key="13">
    <source>
        <dbReference type="EMBL" id="ABB23123.1"/>
    </source>
</evidence>